<dbReference type="AlphaFoldDB" id="A0A327VQ84"/>
<gene>
    <name evidence="1" type="ORF">CLV59_108125</name>
</gene>
<keyword evidence="2" id="KW-1185">Reference proteome</keyword>
<accession>A0A327VQ84</accession>
<dbReference type="OrthoDB" id="1417318at2"/>
<protein>
    <recommendedName>
        <fullName evidence="3">Glycosyl transferase family 25</fullName>
    </recommendedName>
</protein>
<organism evidence="1 2">
    <name type="scientific">Chitinophaga dinghuensis</name>
    <dbReference type="NCBI Taxonomy" id="1539050"/>
    <lineage>
        <taxon>Bacteria</taxon>
        <taxon>Pseudomonadati</taxon>
        <taxon>Bacteroidota</taxon>
        <taxon>Chitinophagia</taxon>
        <taxon>Chitinophagales</taxon>
        <taxon>Chitinophagaceae</taxon>
        <taxon>Chitinophaga</taxon>
    </lineage>
</organism>
<comment type="caution">
    <text evidence="1">The sequence shown here is derived from an EMBL/GenBank/DDBJ whole genome shotgun (WGS) entry which is preliminary data.</text>
</comment>
<dbReference type="EMBL" id="QLMA01000008">
    <property type="protein sequence ID" value="RAJ76606.1"/>
    <property type="molecule type" value="Genomic_DNA"/>
</dbReference>
<reference evidence="1 2" key="1">
    <citation type="submission" date="2018-06" db="EMBL/GenBank/DDBJ databases">
        <title>Genomic Encyclopedia of Archaeal and Bacterial Type Strains, Phase II (KMG-II): from individual species to whole genera.</title>
        <authorList>
            <person name="Goeker M."/>
        </authorList>
    </citation>
    <scope>NUCLEOTIDE SEQUENCE [LARGE SCALE GENOMIC DNA]</scope>
    <source>
        <strain evidence="1 2">DSM 29821</strain>
    </source>
</reference>
<name>A0A327VQ84_9BACT</name>
<dbReference type="Proteomes" id="UP000249819">
    <property type="component" value="Unassembled WGS sequence"/>
</dbReference>
<dbReference type="RefSeq" id="WP_111594331.1">
    <property type="nucleotide sequence ID" value="NZ_QLMA01000008.1"/>
</dbReference>
<sequence>MAPMHPIPVFAINLKKRPERKAHTIAEFTGRDEFQLQVVEAIEETNGRMGLWKTIRQVVSHMKAMDMAYGIICEDDHYFTDDYSTALLLDTIQQCQLLQADALLGGVSWFQGFVPVTENLCWTERFTGLQFCVVFHKFFDQILDAVFSERDAADLKFWELSEKIFLLHPFISKQKEFGYSDTTERNNEAGVVTRHFDRISAEIASIASISAYYQDIVKTQPSGRQPSFELPVLTIAALSATAAMEEYPAYIRNLNTIGAAAPLSALHQYIQQAVQLELDFFIIARERFSLLTTSELAYLMTNIRGAMEDGADCLCIGCDDFGQSFPITSHRFWVSSFSRSSLLVIFPSFYPTMLQIAENITPENLDYLLSKQTIYKMLLAPMSPGKEDRKGAARIQVIQRAYDQLVVFKEKISHR</sequence>
<evidence type="ECO:0000313" key="2">
    <source>
        <dbReference type="Proteomes" id="UP000249819"/>
    </source>
</evidence>
<proteinExistence type="predicted"/>
<evidence type="ECO:0000313" key="1">
    <source>
        <dbReference type="EMBL" id="RAJ76606.1"/>
    </source>
</evidence>
<evidence type="ECO:0008006" key="3">
    <source>
        <dbReference type="Google" id="ProtNLM"/>
    </source>
</evidence>